<gene>
    <name evidence="1" type="ORF">ACOLOM_LOCUS2111</name>
</gene>
<organism evidence="1 2">
    <name type="scientific">Acaulospora colombiana</name>
    <dbReference type="NCBI Taxonomy" id="27376"/>
    <lineage>
        <taxon>Eukaryota</taxon>
        <taxon>Fungi</taxon>
        <taxon>Fungi incertae sedis</taxon>
        <taxon>Mucoromycota</taxon>
        <taxon>Glomeromycotina</taxon>
        <taxon>Glomeromycetes</taxon>
        <taxon>Diversisporales</taxon>
        <taxon>Acaulosporaceae</taxon>
        <taxon>Acaulospora</taxon>
    </lineage>
</organism>
<comment type="caution">
    <text evidence="1">The sequence shown here is derived from an EMBL/GenBank/DDBJ whole genome shotgun (WGS) entry which is preliminary data.</text>
</comment>
<protein>
    <submittedName>
        <fullName evidence="1">5339_t:CDS:1</fullName>
    </submittedName>
</protein>
<accession>A0ACA9KQ98</accession>
<keyword evidence="2" id="KW-1185">Reference proteome</keyword>
<evidence type="ECO:0000313" key="2">
    <source>
        <dbReference type="Proteomes" id="UP000789525"/>
    </source>
</evidence>
<name>A0ACA9KQ98_9GLOM</name>
<evidence type="ECO:0000313" key="1">
    <source>
        <dbReference type="EMBL" id="CAG8484271.1"/>
    </source>
</evidence>
<dbReference type="EMBL" id="CAJVPT010002610">
    <property type="protein sequence ID" value="CAG8484271.1"/>
    <property type="molecule type" value="Genomic_DNA"/>
</dbReference>
<reference evidence="1" key="1">
    <citation type="submission" date="2021-06" db="EMBL/GenBank/DDBJ databases">
        <authorList>
            <person name="Kallberg Y."/>
            <person name="Tangrot J."/>
            <person name="Rosling A."/>
        </authorList>
    </citation>
    <scope>NUCLEOTIDE SEQUENCE</scope>
    <source>
        <strain evidence="1">CL356</strain>
    </source>
</reference>
<dbReference type="Proteomes" id="UP000789525">
    <property type="component" value="Unassembled WGS sequence"/>
</dbReference>
<proteinExistence type="predicted"/>
<sequence length="477" mass="54228">MLLSLIKLFGFVPNGKHFRYNTRLRNLERILKTSFNSSYRNTDKKIFINNNFNPLSKDLDGCTRIIRLLIINQRNFLFHHLHHNAKIEFFKTNRGIGVLSSNRGPTHLYPFNPYVSNLSKLTSKNKLYKFSLKIPRNLFRNSETKSWIVTQIMLANALVFLAWKLAELNYGEHRNATYLNFMYWNFTVSVNNVKEGRWWTTLTNAFSHKDFGHFAVNMYALWGFGIAVSRLLGTTQFLLVYFGSALTASLSHLSYTYFYYPKSDSVKRYAGALGASVVLIGDSGVGKSNLLSRFTRNEFNLESKSTIGVEFATRSIQVDNKTIKAQIWDTAGQERYRAITSAYYRGAVGALLVYDIAKHVTYENVNRWLKELRDHADSNIVIMLVGNKSDLRHLRAVPTEEAKQFAAENSLSFIETSALDASNVELAFQNILTEIYRIVSNKALENKGGDVALPSPGETIQVTLSSDDTNKASSKCC</sequence>